<evidence type="ECO:0000256" key="5">
    <source>
        <dbReference type="ARBA" id="ARBA00022840"/>
    </source>
</evidence>
<dbReference type="InterPro" id="IPR036187">
    <property type="entry name" value="DNA_mismatch_repair_MutS_sf"/>
</dbReference>
<keyword evidence="6 9" id="KW-0238">DNA-binding</keyword>
<dbReference type="SMART" id="SM00533">
    <property type="entry name" value="MUTSd"/>
    <property type="match status" value="1"/>
</dbReference>
<reference evidence="13 14" key="1">
    <citation type="journal article" date="2015" name="Microbes Environ.">
        <title>An Efficient Strategy Developed for Next-Generation Sequencing of Endosymbiont Genomes Performed Using Crude DNA Isolated from Host Tissues: A Case Study of Blattabacterium cuenoti Inhabiting the Fat Bodies of Cockroaches.</title>
        <authorList>
            <person name="Kinjo Y."/>
            <person name="Saitoh S."/>
            <person name="Tokuda G."/>
        </authorList>
    </citation>
    <scope>NUCLEOTIDE SEQUENCE [LARGE SCALE GENOMIC DNA]</scope>
    <source>
        <strain evidence="13 14">BPAY</strain>
    </source>
</reference>
<dbReference type="Pfam" id="PF05192">
    <property type="entry name" value="MutS_III"/>
    <property type="match status" value="1"/>
</dbReference>
<dbReference type="PIRSF" id="PIRSF037677">
    <property type="entry name" value="DNA_mis_repair_Msh6"/>
    <property type="match status" value="1"/>
</dbReference>
<proteinExistence type="inferred from homology"/>
<dbReference type="HAMAP" id="MF_00096">
    <property type="entry name" value="MutS"/>
    <property type="match status" value="1"/>
</dbReference>
<dbReference type="InterPro" id="IPR007861">
    <property type="entry name" value="DNA_mismatch_repair_MutS_clamp"/>
</dbReference>
<dbReference type="RefSeq" id="WP_096378368.1">
    <property type="nucleotide sequence ID" value="NZ_AP014609.1"/>
</dbReference>
<feature type="domain" description="DNA mismatch repair proteins mutS family" evidence="12">
    <location>
        <begin position="696"/>
        <end position="712"/>
    </location>
</feature>
<dbReference type="SUPFAM" id="SSF52540">
    <property type="entry name" value="P-loop containing nucleoside triphosphate hydrolases"/>
    <property type="match status" value="1"/>
</dbReference>
<dbReference type="Gene3D" id="3.30.420.110">
    <property type="entry name" value="MutS, connector domain"/>
    <property type="match status" value="1"/>
</dbReference>
<dbReference type="EMBL" id="AP014609">
    <property type="protein sequence ID" value="BAR92201.1"/>
    <property type="molecule type" value="Genomic_DNA"/>
</dbReference>
<evidence type="ECO:0000259" key="12">
    <source>
        <dbReference type="PROSITE" id="PS00486"/>
    </source>
</evidence>
<sequence length="858" mass="99558">MNKNETFDCKKKEETPLIKQYNDIKTKYPDTILLFQVGDFYETFGEDAIKCSKTLNIVLTKRSHIHLAGFPYHSLNTYLPKLIRSGFRVAICNQLEEPKKGKSIVKRGVTELVTPGIAIDENIITPKSNNFLASIHIGKNKNFGLSFLDISTGEFFVTEGTKDNILQYIKYFHPSEILFQKKEKKFFDQFLKGKYYTFLMEDWMFDYSFAYEKLTSHFKINSLKGFGINDLKLGIISCGVVLSYLHNTLHFNIKHISNIRRIKKEESMWIDDFTFRNLEIFHPLNKEGVSLINILDYTMTPMGGRLLKNWILFPLKNLFYIKTRHQIVQELCNHNVMRTFIKTKLKNIYDIERIISKIAIGKITPREMYTLYKSLISIEKIQKNFLSQKSKIFINIGYSFQNCNFICKKISSTIQKNPPHQIEKGKGNVIIKGFSKTLDEIRIMYFSQKEYLEKLCSIEQLKTGINNLKIGHNNIFGYFFEVKISKKKKVPSHWIQKQTLKNSIRYITEELKNYELKIFNAEQKIFLIEKEIFNNLTNQILEKIKPLQKNAKIIAKLDVLCSFSNLALENNYVKPKVNDSLKISIIKGRHPVIERQFIDKTSYIPNDIILNKLNQQILVITGPNMSGKSAILRQTAIIILMAHIGSFVPAKYAEIGLIDKIFSRVGASDNISLGESTFMVEMNETANILNNLSKRSFLILDEIGRGTSTYDGISIAKSIIEFLHEKNLRPLTLFATHYHELNEMSFFFQRIKNYHVSVKKTNDNIIFMRKLISGGSKHSFGIYVAKISGMPIEIIERAKKTLNTLKSKENQTKINKKKVFYLLKKIICSLKTIKNVDSLSLKDIFLKIQEIKNLLEYY</sequence>
<dbReference type="PANTHER" id="PTHR11361:SF34">
    <property type="entry name" value="DNA MISMATCH REPAIR PROTEIN MSH1, MITOCHONDRIAL"/>
    <property type="match status" value="1"/>
</dbReference>
<dbReference type="PANTHER" id="PTHR11361">
    <property type="entry name" value="DNA MISMATCH REPAIR PROTEIN MUTS FAMILY MEMBER"/>
    <property type="match status" value="1"/>
</dbReference>
<dbReference type="SUPFAM" id="SSF48334">
    <property type="entry name" value="DNA repair protein MutS, domain III"/>
    <property type="match status" value="1"/>
</dbReference>
<dbReference type="InterPro" id="IPR016151">
    <property type="entry name" value="DNA_mismatch_repair_MutS_N"/>
</dbReference>
<dbReference type="InterPro" id="IPR007695">
    <property type="entry name" value="DNA_mismatch_repair_MutS-lik_N"/>
</dbReference>
<protein>
    <recommendedName>
        <fullName evidence="2 9">DNA mismatch repair protein MutS</fullName>
    </recommendedName>
</protein>
<dbReference type="InterPro" id="IPR027417">
    <property type="entry name" value="P-loop_NTPase"/>
</dbReference>
<dbReference type="Pfam" id="PF05190">
    <property type="entry name" value="MutS_IV"/>
    <property type="match status" value="1"/>
</dbReference>
<keyword evidence="7 9" id="KW-0234">DNA repair</keyword>
<evidence type="ECO:0000256" key="8">
    <source>
        <dbReference type="ARBA" id="ARBA00024647"/>
    </source>
</evidence>
<accession>A0ABM7EYX1</accession>
<dbReference type="Pfam" id="PF05188">
    <property type="entry name" value="MutS_II"/>
    <property type="match status" value="1"/>
</dbReference>
<evidence type="ECO:0000313" key="13">
    <source>
        <dbReference type="EMBL" id="BAR92201.1"/>
    </source>
</evidence>
<dbReference type="Gene3D" id="3.40.1170.10">
    <property type="entry name" value="DNA repair protein MutS, domain I"/>
    <property type="match status" value="1"/>
</dbReference>
<dbReference type="InterPro" id="IPR017261">
    <property type="entry name" value="DNA_mismatch_repair_MutS/MSH"/>
</dbReference>
<evidence type="ECO:0000256" key="1">
    <source>
        <dbReference type="ARBA" id="ARBA00006271"/>
    </source>
</evidence>
<dbReference type="InterPro" id="IPR036678">
    <property type="entry name" value="MutS_con_dom_sf"/>
</dbReference>
<dbReference type="NCBIfam" id="TIGR01070">
    <property type="entry name" value="mutS1"/>
    <property type="match status" value="1"/>
</dbReference>
<dbReference type="CDD" id="cd03284">
    <property type="entry name" value="ABC_MutS1"/>
    <property type="match status" value="1"/>
</dbReference>
<keyword evidence="4 9" id="KW-0227">DNA damage</keyword>
<evidence type="ECO:0000256" key="9">
    <source>
        <dbReference type="HAMAP-Rule" id="MF_00096"/>
    </source>
</evidence>
<keyword evidence="3 9" id="KW-0547">Nucleotide-binding</keyword>
<dbReference type="Proteomes" id="UP000217805">
    <property type="component" value="Chromosome"/>
</dbReference>
<evidence type="ECO:0000256" key="11">
    <source>
        <dbReference type="SAM" id="Coils"/>
    </source>
</evidence>
<comment type="function">
    <text evidence="8 9">This protein is involved in the repair of mismatches in DNA. It is possible that it carries out the mismatch recognition step. This protein has a weak ATPase activity.</text>
</comment>
<keyword evidence="5 9" id="KW-0067">ATP-binding</keyword>
<feature type="binding site" evidence="9">
    <location>
        <begin position="622"/>
        <end position="629"/>
    </location>
    <ligand>
        <name>ATP</name>
        <dbReference type="ChEBI" id="CHEBI:30616"/>
    </ligand>
</feature>
<evidence type="ECO:0000256" key="10">
    <source>
        <dbReference type="RuleBase" id="RU003756"/>
    </source>
</evidence>
<dbReference type="InterPro" id="IPR000432">
    <property type="entry name" value="DNA_mismatch_repair_MutS_C"/>
</dbReference>
<evidence type="ECO:0000256" key="7">
    <source>
        <dbReference type="ARBA" id="ARBA00023204"/>
    </source>
</evidence>
<dbReference type="Pfam" id="PF00488">
    <property type="entry name" value="MutS_V"/>
    <property type="match status" value="1"/>
</dbReference>
<evidence type="ECO:0000256" key="4">
    <source>
        <dbReference type="ARBA" id="ARBA00022763"/>
    </source>
</evidence>
<evidence type="ECO:0000256" key="3">
    <source>
        <dbReference type="ARBA" id="ARBA00022741"/>
    </source>
</evidence>
<dbReference type="InterPro" id="IPR007696">
    <property type="entry name" value="DNA_mismatch_repair_MutS_core"/>
</dbReference>
<dbReference type="NCBIfam" id="NF003810">
    <property type="entry name" value="PRK05399.1"/>
    <property type="match status" value="1"/>
</dbReference>
<feature type="coiled-coil region" evidence="11">
    <location>
        <begin position="497"/>
        <end position="531"/>
    </location>
</feature>
<dbReference type="Gene3D" id="3.40.50.300">
    <property type="entry name" value="P-loop containing nucleotide triphosphate hydrolases"/>
    <property type="match status" value="1"/>
</dbReference>
<dbReference type="PROSITE" id="PS00486">
    <property type="entry name" value="DNA_MISMATCH_REPAIR_2"/>
    <property type="match status" value="1"/>
</dbReference>
<dbReference type="Gene3D" id="1.10.1420.10">
    <property type="match status" value="2"/>
</dbReference>
<name>A0ABM7EYX1_9FLAO</name>
<dbReference type="SUPFAM" id="SSF53150">
    <property type="entry name" value="DNA repair protein MutS, domain II"/>
    <property type="match status" value="1"/>
</dbReference>
<keyword evidence="11" id="KW-0175">Coiled coil</keyword>
<evidence type="ECO:0000313" key="14">
    <source>
        <dbReference type="Proteomes" id="UP000217805"/>
    </source>
</evidence>
<dbReference type="SMART" id="SM00534">
    <property type="entry name" value="MUTSac"/>
    <property type="match status" value="1"/>
</dbReference>
<dbReference type="InterPro" id="IPR045076">
    <property type="entry name" value="MutS"/>
</dbReference>
<evidence type="ECO:0000256" key="2">
    <source>
        <dbReference type="ARBA" id="ARBA00021982"/>
    </source>
</evidence>
<keyword evidence="14" id="KW-1185">Reference proteome</keyword>
<evidence type="ECO:0000256" key="6">
    <source>
        <dbReference type="ARBA" id="ARBA00023125"/>
    </source>
</evidence>
<dbReference type="InterPro" id="IPR005748">
    <property type="entry name" value="DNA_mismatch_repair_MutS"/>
</dbReference>
<comment type="similarity">
    <text evidence="1 9 10">Belongs to the DNA mismatch repair MutS family.</text>
</comment>
<dbReference type="SUPFAM" id="SSF55271">
    <property type="entry name" value="DNA repair protein MutS, domain I"/>
    <property type="match status" value="1"/>
</dbReference>
<gene>
    <name evidence="9 13" type="primary">mutS</name>
    <name evidence="13" type="ORF">BPAY_477</name>
</gene>
<dbReference type="Pfam" id="PF01624">
    <property type="entry name" value="MutS_I"/>
    <property type="match status" value="1"/>
</dbReference>
<dbReference type="InterPro" id="IPR007860">
    <property type="entry name" value="DNA_mmatch_repair_MutS_con_dom"/>
</dbReference>
<organism evidence="13 14">
    <name type="scientific">Blattabacterium cuenoti BPAY</name>
    <dbReference type="NCBI Taxonomy" id="1457031"/>
    <lineage>
        <taxon>Bacteria</taxon>
        <taxon>Pseudomonadati</taxon>
        <taxon>Bacteroidota</taxon>
        <taxon>Flavobacteriia</taxon>
        <taxon>Flavobacteriales</taxon>
        <taxon>Blattabacteriaceae</taxon>
        <taxon>Blattabacterium</taxon>
    </lineage>
</organism>